<gene>
    <name evidence="1" type="ORF">HPB47_007279</name>
</gene>
<evidence type="ECO:0000313" key="1">
    <source>
        <dbReference type="EMBL" id="KAG0415554.1"/>
    </source>
</evidence>
<dbReference type="Proteomes" id="UP000805193">
    <property type="component" value="Unassembled WGS sequence"/>
</dbReference>
<evidence type="ECO:0000313" key="2">
    <source>
        <dbReference type="Proteomes" id="UP000805193"/>
    </source>
</evidence>
<dbReference type="EMBL" id="JABSTQ010011056">
    <property type="protein sequence ID" value="KAG0415554.1"/>
    <property type="molecule type" value="Genomic_DNA"/>
</dbReference>
<protein>
    <submittedName>
        <fullName evidence="1">Uncharacterized protein</fullName>
    </submittedName>
</protein>
<keyword evidence="2" id="KW-1185">Reference proteome</keyword>
<proteinExistence type="predicted"/>
<accession>A0AC60P824</accession>
<sequence>MKRVAYLYARLLQTHPVKTQIVTAGTMMLTSDIIVQKLIERRTCIDVERSAGFFLLGLCYSGPYMRVWHVFADRWFGGGNVPSATLKRLLMDQLLVAPVYLVGFLGLRGVFQRLSWPEIKESVRTKYVEVLMTGYMIWPAAMTINFRFVPLNYRILFSGCVSLVWNSILSYKLNASKRPV</sequence>
<organism evidence="1 2">
    <name type="scientific">Ixodes persulcatus</name>
    <name type="common">Taiga tick</name>
    <dbReference type="NCBI Taxonomy" id="34615"/>
    <lineage>
        <taxon>Eukaryota</taxon>
        <taxon>Metazoa</taxon>
        <taxon>Ecdysozoa</taxon>
        <taxon>Arthropoda</taxon>
        <taxon>Chelicerata</taxon>
        <taxon>Arachnida</taxon>
        <taxon>Acari</taxon>
        <taxon>Parasitiformes</taxon>
        <taxon>Ixodida</taxon>
        <taxon>Ixodoidea</taxon>
        <taxon>Ixodidae</taxon>
        <taxon>Ixodinae</taxon>
        <taxon>Ixodes</taxon>
    </lineage>
</organism>
<comment type="caution">
    <text evidence="1">The sequence shown here is derived from an EMBL/GenBank/DDBJ whole genome shotgun (WGS) entry which is preliminary data.</text>
</comment>
<name>A0AC60P824_IXOPE</name>
<reference evidence="1 2" key="1">
    <citation type="journal article" date="2020" name="Cell">
        <title>Large-Scale Comparative Analyses of Tick Genomes Elucidate Their Genetic Diversity and Vector Capacities.</title>
        <authorList>
            <consortium name="Tick Genome and Microbiome Consortium (TIGMIC)"/>
            <person name="Jia N."/>
            <person name="Wang J."/>
            <person name="Shi W."/>
            <person name="Du L."/>
            <person name="Sun Y."/>
            <person name="Zhan W."/>
            <person name="Jiang J.F."/>
            <person name="Wang Q."/>
            <person name="Zhang B."/>
            <person name="Ji P."/>
            <person name="Bell-Sakyi L."/>
            <person name="Cui X.M."/>
            <person name="Yuan T.T."/>
            <person name="Jiang B.G."/>
            <person name="Yang W.F."/>
            <person name="Lam T.T."/>
            <person name="Chang Q.C."/>
            <person name="Ding S.J."/>
            <person name="Wang X.J."/>
            <person name="Zhu J.G."/>
            <person name="Ruan X.D."/>
            <person name="Zhao L."/>
            <person name="Wei J.T."/>
            <person name="Ye R.Z."/>
            <person name="Que T.C."/>
            <person name="Du C.H."/>
            <person name="Zhou Y.H."/>
            <person name="Cheng J.X."/>
            <person name="Dai P.F."/>
            <person name="Guo W.B."/>
            <person name="Han X.H."/>
            <person name="Huang E.J."/>
            <person name="Li L.F."/>
            <person name="Wei W."/>
            <person name="Gao Y.C."/>
            <person name="Liu J.Z."/>
            <person name="Shao H.Z."/>
            <person name="Wang X."/>
            <person name="Wang C.C."/>
            <person name="Yang T.C."/>
            <person name="Huo Q.B."/>
            <person name="Li W."/>
            <person name="Chen H.Y."/>
            <person name="Chen S.E."/>
            <person name="Zhou L.G."/>
            <person name="Ni X.B."/>
            <person name="Tian J.H."/>
            <person name="Sheng Y."/>
            <person name="Liu T."/>
            <person name="Pan Y.S."/>
            <person name="Xia L.Y."/>
            <person name="Li J."/>
            <person name="Zhao F."/>
            <person name="Cao W.C."/>
        </authorList>
    </citation>
    <scope>NUCLEOTIDE SEQUENCE [LARGE SCALE GENOMIC DNA]</scope>
    <source>
        <strain evidence="1">Iper-2018</strain>
    </source>
</reference>